<dbReference type="AlphaFoldDB" id="A0A5B7JVE6"/>
<protein>
    <submittedName>
        <fullName evidence="2">Uncharacterized protein</fullName>
    </submittedName>
</protein>
<evidence type="ECO:0000313" key="2">
    <source>
        <dbReference type="EMBL" id="MPC98505.1"/>
    </source>
</evidence>
<name>A0A5B7JVE6_PORTR</name>
<accession>A0A5B7JVE6</accession>
<evidence type="ECO:0000256" key="1">
    <source>
        <dbReference type="SAM" id="MobiDB-lite"/>
    </source>
</evidence>
<organism evidence="2 3">
    <name type="scientific">Portunus trituberculatus</name>
    <name type="common">Swimming crab</name>
    <name type="synonym">Neptunus trituberculatus</name>
    <dbReference type="NCBI Taxonomy" id="210409"/>
    <lineage>
        <taxon>Eukaryota</taxon>
        <taxon>Metazoa</taxon>
        <taxon>Ecdysozoa</taxon>
        <taxon>Arthropoda</taxon>
        <taxon>Crustacea</taxon>
        <taxon>Multicrustacea</taxon>
        <taxon>Malacostraca</taxon>
        <taxon>Eumalacostraca</taxon>
        <taxon>Eucarida</taxon>
        <taxon>Decapoda</taxon>
        <taxon>Pleocyemata</taxon>
        <taxon>Brachyura</taxon>
        <taxon>Eubrachyura</taxon>
        <taxon>Portunoidea</taxon>
        <taxon>Portunidae</taxon>
        <taxon>Portuninae</taxon>
        <taxon>Portunus</taxon>
    </lineage>
</organism>
<dbReference type="EMBL" id="VSRR010114362">
    <property type="protein sequence ID" value="MPC98505.1"/>
    <property type="molecule type" value="Genomic_DNA"/>
</dbReference>
<feature type="region of interest" description="Disordered" evidence="1">
    <location>
        <begin position="38"/>
        <end position="68"/>
    </location>
</feature>
<dbReference type="Proteomes" id="UP000324222">
    <property type="component" value="Unassembled WGS sequence"/>
</dbReference>
<gene>
    <name evidence="2" type="ORF">E2C01_093878</name>
</gene>
<evidence type="ECO:0000313" key="3">
    <source>
        <dbReference type="Proteomes" id="UP000324222"/>
    </source>
</evidence>
<sequence length="81" mass="8923">MEEHLPLSESCMSPLKTTSGGAIPCCCRASHFPPGTKPWKHGQVMGSSSGTSAKVRKEQPKVWRQHWGGTDGEAAWVWHQH</sequence>
<reference evidence="2 3" key="1">
    <citation type="submission" date="2019-05" db="EMBL/GenBank/DDBJ databases">
        <title>Another draft genome of Portunus trituberculatus and its Hox gene families provides insights of decapod evolution.</title>
        <authorList>
            <person name="Jeong J.-H."/>
            <person name="Song I."/>
            <person name="Kim S."/>
            <person name="Choi T."/>
            <person name="Kim D."/>
            <person name="Ryu S."/>
            <person name="Kim W."/>
        </authorList>
    </citation>
    <scope>NUCLEOTIDE SEQUENCE [LARGE SCALE GENOMIC DNA]</scope>
    <source>
        <tissue evidence="2">Muscle</tissue>
    </source>
</reference>
<proteinExistence type="predicted"/>
<comment type="caution">
    <text evidence="2">The sequence shown here is derived from an EMBL/GenBank/DDBJ whole genome shotgun (WGS) entry which is preliminary data.</text>
</comment>
<keyword evidence="3" id="KW-1185">Reference proteome</keyword>